<dbReference type="AlphaFoldDB" id="A0A6J4MIJ6"/>
<accession>A0A6J4MIJ6</accession>
<reference evidence="2" key="1">
    <citation type="submission" date="2020-02" db="EMBL/GenBank/DDBJ databases">
        <authorList>
            <person name="Meier V. D."/>
        </authorList>
    </citation>
    <scope>NUCLEOTIDE SEQUENCE</scope>
    <source>
        <strain evidence="2">AVDCRST_MAG90</strain>
    </source>
</reference>
<feature type="compositionally biased region" description="Basic residues" evidence="1">
    <location>
        <begin position="36"/>
        <end position="73"/>
    </location>
</feature>
<dbReference type="GO" id="GO:0004519">
    <property type="term" value="F:endonuclease activity"/>
    <property type="evidence" value="ECO:0007669"/>
    <property type="project" value="UniProtKB-KW"/>
</dbReference>
<feature type="non-terminal residue" evidence="2">
    <location>
        <position position="1"/>
    </location>
</feature>
<sequence>VAREKSRRGARPCGGAQGAGAPDAQRLPPARPTLFGRRRRDRPHHAARRHGRLRRGQGAGRPRRRLDGHRRSKAPALLARGAAVAVAPSLGDGARPARRRGPARPAKMAAPRGFGVRDRNAV</sequence>
<keyword evidence="2" id="KW-0378">Hydrolase</keyword>
<name>A0A6J4MIJ6_9HYPH</name>
<feature type="non-terminal residue" evidence="2">
    <location>
        <position position="122"/>
    </location>
</feature>
<feature type="compositionally biased region" description="Low complexity" evidence="1">
    <location>
        <begin position="74"/>
        <end position="94"/>
    </location>
</feature>
<gene>
    <name evidence="2" type="ORF">AVDCRST_MAG90-2845</name>
</gene>
<proteinExistence type="predicted"/>
<organism evidence="2">
    <name type="scientific">uncultured Microvirga sp</name>
    <dbReference type="NCBI Taxonomy" id="412392"/>
    <lineage>
        <taxon>Bacteria</taxon>
        <taxon>Pseudomonadati</taxon>
        <taxon>Pseudomonadota</taxon>
        <taxon>Alphaproteobacteria</taxon>
        <taxon>Hyphomicrobiales</taxon>
        <taxon>Methylobacteriaceae</taxon>
        <taxon>Microvirga</taxon>
        <taxon>environmental samples</taxon>
    </lineage>
</organism>
<keyword evidence="2" id="KW-0255">Endonuclease</keyword>
<evidence type="ECO:0000256" key="1">
    <source>
        <dbReference type="SAM" id="MobiDB-lite"/>
    </source>
</evidence>
<feature type="compositionally biased region" description="Basic residues" evidence="1">
    <location>
        <begin position="1"/>
        <end position="10"/>
    </location>
</feature>
<keyword evidence="2" id="KW-0540">Nuclease</keyword>
<feature type="region of interest" description="Disordered" evidence="1">
    <location>
        <begin position="1"/>
        <end position="122"/>
    </location>
</feature>
<feature type="compositionally biased region" description="Low complexity" evidence="1">
    <location>
        <begin position="103"/>
        <end position="113"/>
    </location>
</feature>
<feature type="compositionally biased region" description="Low complexity" evidence="1">
    <location>
        <begin position="11"/>
        <end position="26"/>
    </location>
</feature>
<protein>
    <submittedName>
        <fullName evidence="2">Endonuclease</fullName>
    </submittedName>
</protein>
<dbReference type="EMBL" id="CADCUC010000594">
    <property type="protein sequence ID" value="CAA9358788.1"/>
    <property type="molecule type" value="Genomic_DNA"/>
</dbReference>
<evidence type="ECO:0000313" key="2">
    <source>
        <dbReference type="EMBL" id="CAA9358788.1"/>
    </source>
</evidence>